<keyword evidence="2" id="KW-0812">Transmembrane</keyword>
<accession>A0A2U1LCM6</accession>
<dbReference type="SMART" id="SM00454">
    <property type="entry name" value="SAM"/>
    <property type="match status" value="1"/>
</dbReference>
<reference evidence="6 7" key="1">
    <citation type="journal article" date="2018" name="Mol. Plant">
        <title>The genome of Artemisia annua provides insight into the evolution of Asteraceae family and artemisinin biosynthesis.</title>
        <authorList>
            <person name="Shen Q."/>
            <person name="Zhang L."/>
            <person name="Liao Z."/>
            <person name="Wang S."/>
            <person name="Yan T."/>
            <person name="Shi P."/>
            <person name="Liu M."/>
            <person name="Fu X."/>
            <person name="Pan Q."/>
            <person name="Wang Y."/>
            <person name="Lv Z."/>
            <person name="Lu X."/>
            <person name="Zhang F."/>
            <person name="Jiang W."/>
            <person name="Ma Y."/>
            <person name="Chen M."/>
            <person name="Hao X."/>
            <person name="Li L."/>
            <person name="Tang Y."/>
            <person name="Lv G."/>
            <person name="Zhou Y."/>
            <person name="Sun X."/>
            <person name="Brodelius P.E."/>
            <person name="Rose J.K.C."/>
            <person name="Tang K."/>
        </authorList>
    </citation>
    <scope>NUCLEOTIDE SEQUENCE [LARGE SCALE GENOMIC DNA]</scope>
    <source>
        <strain evidence="7">cv. Huhao1</strain>
        <tissue evidence="6">Leaf</tissue>
    </source>
</reference>
<evidence type="ECO:0000256" key="4">
    <source>
        <dbReference type="ARBA" id="ARBA00023136"/>
    </source>
</evidence>
<dbReference type="Proteomes" id="UP000245207">
    <property type="component" value="Unassembled WGS sequence"/>
</dbReference>
<gene>
    <name evidence="6" type="ORF">CTI12_AA505350</name>
</gene>
<dbReference type="GO" id="GO:0045036">
    <property type="term" value="P:protein targeting to chloroplast"/>
    <property type="evidence" value="ECO:0007669"/>
    <property type="project" value="TreeGrafter"/>
</dbReference>
<dbReference type="GO" id="GO:0042721">
    <property type="term" value="C:TIM22 mitochondrial import inner membrane insertion complex"/>
    <property type="evidence" value="ECO:0007669"/>
    <property type="project" value="InterPro"/>
</dbReference>
<evidence type="ECO:0000256" key="1">
    <source>
        <dbReference type="ARBA" id="ARBA00004141"/>
    </source>
</evidence>
<keyword evidence="4" id="KW-0472">Membrane</keyword>
<dbReference type="PANTHER" id="PTHR14110">
    <property type="entry name" value="MITOCHONDRIAL IMPORT INNER MEMBRANE TRANSLOCASE SUBUNIT TIM22"/>
    <property type="match status" value="1"/>
</dbReference>
<comment type="caution">
    <text evidence="6">The sequence shown here is derived from an EMBL/GenBank/DDBJ whole genome shotgun (WGS) entry which is preliminary data.</text>
</comment>
<dbReference type="EMBL" id="PKPP01010121">
    <property type="protein sequence ID" value="PWA46755.1"/>
    <property type="molecule type" value="Genomic_DNA"/>
</dbReference>
<dbReference type="AlphaFoldDB" id="A0A2U1LCM6"/>
<comment type="subcellular location">
    <subcellularLocation>
        <location evidence="1">Membrane</location>
        <topology evidence="1">Multi-pass membrane protein</topology>
    </subcellularLocation>
</comment>
<evidence type="ECO:0000313" key="7">
    <source>
        <dbReference type="Proteomes" id="UP000245207"/>
    </source>
</evidence>
<dbReference type="GO" id="GO:0045039">
    <property type="term" value="P:protein insertion into mitochondrial inner membrane"/>
    <property type="evidence" value="ECO:0007669"/>
    <property type="project" value="InterPro"/>
</dbReference>
<dbReference type="SUPFAM" id="SSF47769">
    <property type="entry name" value="SAM/Pointed domain"/>
    <property type="match status" value="1"/>
</dbReference>
<organism evidence="6 7">
    <name type="scientific">Artemisia annua</name>
    <name type="common">Sweet wormwood</name>
    <dbReference type="NCBI Taxonomy" id="35608"/>
    <lineage>
        <taxon>Eukaryota</taxon>
        <taxon>Viridiplantae</taxon>
        <taxon>Streptophyta</taxon>
        <taxon>Embryophyta</taxon>
        <taxon>Tracheophyta</taxon>
        <taxon>Spermatophyta</taxon>
        <taxon>Magnoliopsida</taxon>
        <taxon>eudicotyledons</taxon>
        <taxon>Gunneridae</taxon>
        <taxon>Pentapetalae</taxon>
        <taxon>asterids</taxon>
        <taxon>campanulids</taxon>
        <taxon>Asterales</taxon>
        <taxon>Asteraceae</taxon>
        <taxon>Asteroideae</taxon>
        <taxon>Anthemideae</taxon>
        <taxon>Artemisiinae</taxon>
        <taxon>Artemisia</taxon>
    </lineage>
</organism>
<evidence type="ECO:0000256" key="3">
    <source>
        <dbReference type="ARBA" id="ARBA00022989"/>
    </source>
</evidence>
<feature type="domain" description="SAM" evidence="5">
    <location>
        <begin position="165"/>
        <end position="230"/>
    </location>
</feature>
<dbReference type="InterPro" id="IPR013761">
    <property type="entry name" value="SAM/pointed_sf"/>
</dbReference>
<dbReference type="OrthoDB" id="507126at2759"/>
<dbReference type="PANTHER" id="PTHR14110:SF6">
    <property type="entry name" value="OS04G0405100 PROTEIN"/>
    <property type="match status" value="1"/>
</dbReference>
<evidence type="ECO:0000259" key="5">
    <source>
        <dbReference type="SMART" id="SM00454"/>
    </source>
</evidence>
<dbReference type="Pfam" id="PF00536">
    <property type="entry name" value="SAM_1"/>
    <property type="match status" value="1"/>
</dbReference>
<proteinExistence type="predicted"/>
<dbReference type="InterPro" id="IPR001660">
    <property type="entry name" value="SAM"/>
</dbReference>
<dbReference type="InterPro" id="IPR039175">
    <property type="entry name" value="TIM22"/>
</dbReference>
<dbReference type="Gene3D" id="1.10.150.50">
    <property type="entry name" value="Transcription Factor, Ets-1"/>
    <property type="match status" value="1"/>
</dbReference>
<keyword evidence="7" id="KW-1185">Reference proteome</keyword>
<name>A0A2U1LCM6_ARTAN</name>
<dbReference type="CDD" id="cd09487">
    <property type="entry name" value="SAM_superfamily"/>
    <property type="match status" value="1"/>
</dbReference>
<evidence type="ECO:0000256" key="2">
    <source>
        <dbReference type="ARBA" id="ARBA00022692"/>
    </source>
</evidence>
<evidence type="ECO:0000313" key="6">
    <source>
        <dbReference type="EMBL" id="PWA46755.1"/>
    </source>
</evidence>
<keyword evidence="3" id="KW-1133">Transmembrane helix</keyword>
<dbReference type="GO" id="GO:0009706">
    <property type="term" value="C:chloroplast inner membrane"/>
    <property type="evidence" value="ECO:0007669"/>
    <property type="project" value="TreeGrafter"/>
</dbReference>
<sequence>MGKEKQSVLVLGNQKNPLATLKSNYKEFERLFKDWLVNDAFSSACVAFVSGGIPYAIGPDNELPYRLATIAAKRVPMLPVLIGGGRLDWARNMAVIGGVQRVMDCAMRRLRGQEDVPTSLVRSFSAGVVVSLVCGINGVNVISNGVLFALMDVGACKIHGNSSCPVEHEYKKTSDMLSSLGLDEYEKNFKSGLLTDKTLPLLKESDLQEAKIPVGARRLILDHIKREEVTEGGGTRREI</sequence>
<dbReference type="GO" id="GO:0008320">
    <property type="term" value="F:protein transmembrane transporter activity"/>
    <property type="evidence" value="ECO:0007669"/>
    <property type="project" value="TreeGrafter"/>
</dbReference>
<protein>
    <submittedName>
        <fullName evidence="6">Mitochondrial import inner membrane translocase subunit TIM22</fullName>
    </submittedName>
</protein>
<dbReference type="STRING" id="35608.A0A2U1LCM6"/>